<dbReference type="RefSeq" id="XP_033675141.1">
    <property type="nucleotide sequence ID" value="XM_033811146.1"/>
</dbReference>
<sequence length="254" mass="28438">MLGDPIIKAPMQNPKRILEVGCGTGNVARRLAGIYPRTTVIGVDLSPVPASQAPPPNILFIQGDIHDLADDSAKAPELRRGSFDYIFSRMLVFGIKDWPQHIAQLKRLLTPGGWLELQEVDLTGLFDGQQNSISGDWTWLSEQRAAFAKLGLHIGCAPVLENHLQDAGFQNVHTQMYRWMLGPWEGHPETDLMAQFSTKYTADANFTAYKKVLGNHKSDSELSAVREEMRQAFSWSEDGKHMRFFVAYGQKAIQ</sequence>
<accession>A0A6A6D7N6</accession>
<name>A0A6A6D7N6_ZASCE</name>
<dbReference type="SUPFAM" id="SSF53335">
    <property type="entry name" value="S-adenosyl-L-methionine-dependent methyltransferases"/>
    <property type="match status" value="1"/>
</dbReference>
<evidence type="ECO:0008006" key="3">
    <source>
        <dbReference type="Google" id="ProtNLM"/>
    </source>
</evidence>
<protein>
    <recommendedName>
        <fullName evidence="3">Methyltransferase domain-containing protein</fullName>
    </recommendedName>
</protein>
<evidence type="ECO:0000313" key="2">
    <source>
        <dbReference type="Proteomes" id="UP000799537"/>
    </source>
</evidence>
<dbReference type="InterPro" id="IPR029063">
    <property type="entry name" value="SAM-dependent_MTases_sf"/>
</dbReference>
<dbReference type="PANTHER" id="PTHR43591:SF24">
    <property type="entry name" value="2-METHOXY-6-POLYPRENYL-1,4-BENZOQUINOL METHYLASE, MITOCHONDRIAL"/>
    <property type="match status" value="1"/>
</dbReference>
<dbReference type="GeneID" id="54564418"/>
<dbReference type="PANTHER" id="PTHR43591">
    <property type="entry name" value="METHYLTRANSFERASE"/>
    <property type="match status" value="1"/>
</dbReference>
<dbReference type="CDD" id="cd02440">
    <property type="entry name" value="AdoMet_MTases"/>
    <property type="match status" value="1"/>
</dbReference>
<dbReference type="GO" id="GO:0008168">
    <property type="term" value="F:methyltransferase activity"/>
    <property type="evidence" value="ECO:0007669"/>
    <property type="project" value="TreeGrafter"/>
</dbReference>
<dbReference type="AlphaFoldDB" id="A0A6A6D7N6"/>
<dbReference type="Pfam" id="PF13489">
    <property type="entry name" value="Methyltransf_23"/>
    <property type="match status" value="1"/>
</dbReference>
<dbReference type="OrthoDB" id="10017101at2759"/>
<dbReference type="Proteomes" id="UP000799537">
    <property type="component" value="Unassembled WGS sequence"/>
</dbReference>
<proteinExistence type="predicted"/>
<dbReference type="Gene3D" id="3.40.50.150">
    <property type="entry name" value="Vaccinia Virus protein VP39"/>
    <property type="match status" value="1"/>
</dbReference>
<reference evidence="1" key="1">
    <citation type="journal article" date="2020" name="Stud. Mycol.">
        <title>101 Dothideomycetes genomes: a test case for predicting lifestyles and emergence of pathogens.</title>
        <authorList>
            <person name="Haridas S."/>
            <person name="Albert R."/>
            <person name="Binder M."/>
            <person name="Bloem J."/>
            <person name="Labutti K."/>
            <person name="Salamov A."/>
            <person name="Andreopoulos B."/>
            <person name="Baker S."/>
            <person name="Barry K."/>
            <person name="Bills G."/>
            <person name="Bluhm B."/>
            <person name="Cannon C."/>
            <person name="Castanera R."/>
            <person name="Culley D."/>
            <person name="Daum C."/>
            <person name="Ezra D."/>
            <person name="Gonzalez J."/>
            <person name="Henrissat B."/>
            <person name="Kuo A."/>
            <person name="Liang C."/>
            <person name="Lipzen A."/>
            <person name="Lutzoni F."/>
            <person name="Magnuson J."/>
            <person name="Mondo S."/>
            <person name="Nolan M."/>
            <person name="Ohm R."/>
            <person name="Pangilinan J."/>
            <person name="Park H.-J."/>
            <person name="Ramirez L."/>
            <person name="Alfaro M."/>
            <person name="Sun H."/>
            <person name="Tritt A."/>
            <person name="Yoshinaga Y."/>
            <person name="Zwiers L.-H."/>
            <person name="Turgeon B."/>
            <person name="Goodwin S."/>
            <person name="Spatafora J."/>
            <person name="Crous P."/>
            <person name="Grigoriev I."/>
        </authorList>
    </citation>
    <scope>NUCLEOTIDE SEQUENCE</scope>
    <source>
        <strain evidence="1">ATCC 36951</strain>
    </source>
</reference>
<dbReference type="EMBL" id="ML993579">
    <property type="protein sequence ID" value="KAF2174252.1"/>
    <property type="molecule type" value="Genomic_DNA"/>
</dbReference>
<evidence type="ECO:0000313" key="1">
    <source>
        <dbReference type="EMBL" id="KAF2174252.1"/>
    </source>
</evidence>
<keyword evidence="2" id="KW-1185">Reference proteome</keyword>
<organism evidence="1 2">
    <name type="scientific">Zasmidium cellare ATCC 36951</name>
    <dbReference type="NCBI Taxonomy" id="1080233"/>
    <lineage>
        <taxon>Eukaryota</taxon>
        <taxon>Fungi</taxon>
        <taxon>Dikarya</taxon>
        <taxon>Ascomycota</taxon>
        <taxon>Pezizomycotina</taxon>
        <taxon>Dothideomycetes</taxon>
        <taxon>Dothideomycetidae</taxon>
        <taxon>Mycosphaerellales</taxon>
        <taxon>Mycosphaerellaceae</taxon>
        <taxon>Zasmidium</taxon>
    </lineage>
</organism>
<gene>
    <name evidence="1" type="ORF">M409DRAFT_49111</name>
</gene>